<reference evidence="3 4" key="1">
    <citation type="submission" date="2019-04" db="EMBL/GenBank/DDBJ databases">
        <authorList>
            <consortium name="DOE Joint Genome Institute"/>
            <person name="Mondo S."/>
            <person name="Kjaerbolling I."/>
            <person name="Vesth T."/>
            <person name="Frisvad J.C."/>
            <person name="Nybo J.L."/>
            <person name="Theobald S."/>
            <person name="Kildgaard S."/>
            <person name="Isbrandt T."/>
            <person name="Kuo A."/>
            <person name="Sato A."/>
            <person name="Lyhne E.K."/>
            <person name="Kogle M.E."/>
            <person name="Wiebenga A."/>
            <person name="Kun R.S."/>
            <person name="Lubbers R.J."/>
            <person name="Makela M.R."/>
            <person name="Barry K."/>
            <person name="Chovatia M."/>
            <person name="Clum A."/>
            <person name="Daum C."/>
            <person name="Haridas S."/>
            <person name="He G."/>
            <person name="LaButti K."/>
            <person name="Lipzen A."/>
            <person name="Riley R."/>
            <person name="Salamov A."/>
            <person name="Simmons B.A."/>
            <person name="Magnuson J.K."/>
            <person name="Henrissat B."/>
            <person name="Mortensen U.H."/>
            <person name="Larsen T.O."/>
            <person name="Devries R.P."/>
            <person name="Grigoriev I.V."/>
            <person name="Machida M."/>
            <person name="Baker S.E."/>
            <person name="Andersen M.R."/>
            <person name="Cantor M.N."/>
            <person name="Hua S.X."/>
        </authorList>
    </citation>
    <scope>NUCLEOTIDE SEQUENCE [LARGE SCALE GENOMIC DNA]</scope>
    <source>
        <strain evidence="3 4">CBS 119388</strain>
    </source>
</reference>
<name>A0A5N7DA08_9EURO</name>
<feature type="region of interest" description="Disordered" evidence="1">
    <location>
        <begin position="154"/>
        <end position="209"/>
    </location>
</feature>
<evidence type="ECO:0000313" key="3">
    <source>
        <dbReference type="EMBL" id="KAE8403167.1"/>
    </source>
</evidence>
<dbReference type="OrthoDB" id="4991875at2759"/>
<proteinExistence type="predicted"/>
<sequence>MTVKLFMGLAMAGLISASSSVTSMFLLGLDPQSLEASIVGNDATATTYSVSCAPPTPTASDDYGYDCGLGPGLTVTDASPTIIYELNEKPEFYMTVECSVAGTTSAVCTETAGGPEANFPGTTISTLQQSEMAFVPVTITAGSVTSVAVTASATTTSTAESGSQGTTSAAQTSSKSSSSKSSSSKSSSSSSSSGSSSSSSAVSTGGMPQITGDASMLFGGAVVALAAAVL</sequence>
<dbReference type="PANTHER" id="PTHR40640:SF2">
    <property type="entry name" value="GPI ANCHORED PROTEIN-RELATED"/>
    <property type="match status" value="1"/>
</dbReference>
<evidence type="ECO:0000313" key="4">
    <source>
        <dbReference type="Proteomes" id="UP000325579"/>
    </source>
</evidence>
<gene>
    <name evidence="3" type="ORF">BDV37DRAFT_250835</name>
</gene>
<dbReference type="AlphaFoldDB" id="A0A5N7DA08"/>
<dbReference type="Proteomes" id="UP000325579">
    <property type="component" value="Unassembled WGS sequence"/>
</dbReference>
<keyword evidence="4" id="KW-1185">Reference proteome</keyword>
<dbReference type="RefSeq" id="XP_031940486.1">
    <property type="nucleotide sequence ID" value="XM_032082221.1"/>
</dbReference>
<dbReference type="EMBL" id="ML736779">
    <property type="protein sequence ID" value="KAE8403167.1"/>
    <property type="molecule type" value="Genomic_DNA"/>
</dbReference>
<feature type="compositionally biased region" description="Low complexity" evidence="1">
    <location>
        <begin position="154"/>
        <end position="201"/>
    </location>
</feature>
<organism evidence="3 4">
    <name type="scientific">Aspergillus pseudonomiae</name>
    <dbReference type="NCBI Taxonomy" id="1506151"/>
    <lineage>
        <taxon>Eukaryota</taxon>
        <taxon>Fungi</taxon>
        <taxon>Dikarya</taxon>
        <taxon>Ascomycota</taxon>
        <taxon>Pezizomycotina</taxon>
        <taxon>Eurotiomycetes</taxon>
        <taxon>Eurotiomycetidae</taxon>
        <taxon>Eurotiales</taxon>
        <taxon>Aspergillaceae</taxon>
        <taxon>Aspergillus</taxon>
        <taxon>Aspergillus subgen. Circumdati</taxon>
    </lineage>
</organism>
<accession>A0A5N7DA08</accession>
<evidence type="ECO:0000256" key="2">
    <source>
        <dbReference type="SAM" id="SignalP"/>
    </source>
</evidence>
<keyword evidence="2" id="KW-0732">Signal</keyword>
<evidence type="ECO:0008006" key="5">
    <source>
        <dbReference type="Google" id="ProtNLM"/>
    </source>
</evidence>
<dbReference type="PANTHER" id="PTHR40640">
    <property type="entry name" value="ANCHORED GLYCOPROTEIN, PUTATIVE (AFU_ORTHOLOGUE AFUA_8G04860)-RELATED"/>
    <property type="match status" value="1"/>
</dbReference>
<feature type="chain" id="PRO_5024889472" description="GPI anchored protein" evidence="2">
    <location>
        <begin position="18"/>
        <end position="230"/>
    </location>
</feature>
<dbReference type="GeneID" id="43666912"/>
<protein>
    <recommendedName>
        <fullName evidence="5">GPI anchored protein</fullName>
    </recommendedName>
</protein>
<evidence type="ECO:0000256" key="1">
    <source>
        <dbReference type="SAM" id="MobiDB-lite"/>
    </source>
</evidence>
<feature type="signal peptide" evidence="2">
    <location>
        <begin position="1"/>
        <end position="17"/>
    </location>
</feature>